<dbReference type="HOGENOM" id="CLU_864206_0_0_1"/>
<dbReference type="OrthoDB" id="1921190at2759"/>
<dbReference type="OMA" id="VPIYRNC"/>
<dbReference type="AlphaFoldDB" id="U5CM77"/>
<name>U5CM77_AMBTC</name>
<feature type="region of interest" description="Disordered" evidence="1">
    <location>
        <begin position="1"/>
        <end position="60"/>
    </location>
</feature>
<dbReference type="Proteomes" id="UP000017836">
    <property type="component" value="Unassembled WGS sequence"/>
</dbReference>
<dbReference type="Gramene" id="ERN14231">
    <property type="protein sequence ID" value="ERN14231"/>
    <property type="gene ID" value="AMTR_s00033p00135640"/>
</dbReference>
<feature type="compositionally biased region" description="Basic and acidic residues" evidence="1">
    <location>
        <begin position="1"/>
        <end position="10"/>
    </location>
</feature>
<protein>
    <recommendedName>
        <fullName evidence="4">Knr4/Smi1-like domain-containing protein</fullName>
    </recommendedName>
</protein>
<evidence type="ECO:0008006" key="4">
    <source>
        <dbReference type="Google" id="ProtNLM"/>
    </source>
</evidence>
<dbReference type="KEGG" id="atr:18442486"/>
<evidence type="ECO:0000256" key="1">
    <source>
        <dbReference type="SAM" id="MobiDB-lite"/>
    </source>
</evidence>
<evidence type="ECO:0000313" key="2">
    <source>
        <dbReference type="EMBL" id="ERN14231.1"/>
    </source>
</evidence>
<gene>
    <name evidence="2" type="ORF">AMTR_s00033p00135640</name>
</gene>
<sequence length="322" mass="35333">MAPQVHHIDDLQTPTNPIKPQNPKPLELDPPNPNPSPLQLHLQNPNSPQLNSRNPKPLQRNDANRACFSYAAYAKTVINHLSSCSIPIAPGLTNQEFKTLETSLSISFPPDLRIILEAGVPVGHGFPNWRQLGTQGLVSARAHLSTGLAHWLTNHWPSSFGSKPSEPSLVKTKADALIRESVPIYGDFYIPSSPDLGSNPVLWVRANGVKWAGFDLVDFFERIWGVAAPAWRAKRAREIEFWKEIVEMDGGDAEGVDGVDCGEGMAEIGNGMDGGDWGEGVGGEGVGGKEWVEKVLGEAGWRLREGGWKEEEVREMVWGNER</sequence>
<reference evidence="3" key="1">
    <citation type="journal article" date="2013" name="Science">
        <title>The Amborella genome and the evolution of flowering plants.</title>
        <authorList>
            <consortium name="Amborella Genome Project"/>
        </authorList>
    </citation>
    <scope>NUCLEOTIDE SEQUENCE [LARGE SCALE GENOMIC DNA]</scope>
</reference>
<dbReference type="eggNOG" id="ENOG502QU7Y">
    <property type="taxonomic scope" value="Eukaryota"/>
</dbReference>
<proteinExistence type="predicted"/>
<keyword evidence="3" id="KW-1185">Reference proteome</keyword>
<organism evidence="2 3">
    <name type="scientific">Amborella trichopoda</name>
    <dbReference type="NCBI Taxonomy" id="13333"/>
    <lineage>
        <taxon>Eukaryota</taxon>
        <taxon>Viridiplantae</taxon>
        <taxon>Streptophyta</taxon>
        <taxon>Embryophyta</taxon>
        <taxon>Tracheophyta</taxon>
        <taxon>Spermatophyta</taxon>
        <taxon>Magnoliopsida</taxon>
        <taxon>Amborellales</taxon>
        <taxon>Amborellaceae</taxon>
        <taxon>Amborella</taxon>
    </lineage>
</organism>
<feature type="compositionally biased region" description="Pro residues" evidence="1">
    <location>
        <begin position="20"/>
        <end position="36"/>
    </location>
</feature>
<feature type="compositionally biased region" description="Polar residues" evidence="1">
    <location>
        <begin position="41"/>
        <end position="54"/>
    </location>
</feature>
<accession>U5CM77</accession>
<dbReference type="PANTHER" id="PTHR32011">
    <property type="entry name" value="OS08G0472400 PROTEIN"/>
    <property type="match status" value="1"/>
</dbReference>
<evidence type="ECO:0000313" key="3">
    <source>
        <dbReference type="Proteomes" id="UP000017836"/>
    </source>
</evidence>
<dbReference type="PANTHER" id="PTHR32011:SF6">
    <property type="entry name" value="KNR4_SMI1-LIKE DOMAIN-CONTAINING PROTEIN"/>
    <property type="match status" value="1"/>
</dbReference>
<dbReference type="EMBL" id="KI392557">
    <property type="protein sequence ID" value="ERN14231.1"/>
    <property type="molecule type" value="Genomic_DNA"/>
</dbReference>